<dbReference type="GO" id="GO:0005525">
    <property type="term" value="F:GTP binding"/>
    <property type="evidence" value="ECO:0007669"/>
    <property type="project" value="InterPro"/>
</dbReference>
<dbReference type="InterPro" id="IPR006073">
    <property type="entry name" value="GTP-bd"/>
</dbReference>
<evidence type="ECO:0000259" key="1">
    <source>
        <dbReference type="Pfam" id="PF01926"/>
    </source>
</evidence>
<name>A0A6A8NMQ4_ENTFC</name>
<dbReference type="AlphaFoldDB" id="A0A6A8NMQ4"/>
<comment type="caution">
    <text evidence="2">The sequence shown here is derived from an EMBL/GenBank/DDBJ whole genome shotgun (WGS) entry which is preliminary data.</text>
</comment>
<evidence type="ECO:0000313" key="2">
    <source>
        <dbReference type="EMBL" id="MTD37001.1"/>
    </source>
</evidence>
<reference evidence="2" key="1">
    <citation type="submission" date="2019-10" db="EMBL/GenBank/DDBJ databases">
        <title>Identification of the same linezolid-resistant Tn6246::fexB-poxtA-carrying Enterococcus faecium strain colonizing a hospitalized patient and bovines in different continents.</title>
        <authorList>
            <person name="Tedim A.P."/>
            <person name="Freitas A.R."/>
            <person name="Novais C."/>
            <person name="Duarte B."/>
            <person name="Elghaieb H."/>
            <person name="Abbassi M.S."/>
            <person name="Peixe L."/>
        </authorList>
    </citation>
    <scope>NUCLEOTIDE SEQUENCE</scope>
    <source>
        <strain evidence="2">2FEZ</strain>
    </source>
</reference>
<dbReference type="InterPro" id="IPR027417">
    <property type="entry name" value="P-loop_NTPase"/>
</dbReference>
<sequence length="111" mass="13057">MNSMIFYFEGANDVGKSTLLKKLTNDSFCQNFELGTTEKLQNFEWWFYDSSPYDLIDEIVGLVTKREQIIRNFCDTKVCLVDKGYITLFSRLKATFLLREIDLMICQIKLE</sequence>
<dbReference type="RefSeq" id="WP_002344891.1">
    <property type="nucleotide sequence ID" value="NZ_CABGUC010000004.1"/>
</dbReference>
<dbReference type="SUPFAM" id="SSF52540">
    <property type="entry name" value="P-loop containing nucleoside triphosphate hydrolases"/>
    <property type="match status" value="1"/>
</dbReference>
<protein>
    <recommendedName>
        <fullName evidence="1">G domain-containing protein</fullName>
    </recommendedName>
</protein>
<feature type="domain" description="G" evidence="1">
    <location>
        <begin position="10"/>
        <end position="75"/>
    </location>
</feature>
<organism evidence="2">
    <name type="scientific">Enterococcus faecium</name>
    <name type="common">Streptococcus faecium</name>
    <dbReference type="NCBI Taxonomy" id="1352"/>
    <lineage>
        <taxon>Bacteria</taxon>
        <taxon>Bacillati</taxon>
        <taxon>Bacillota</taxon>
        <taxon>Bacilli</taxon>
        <taxon>Lactobacillales</taxon>
        <taxon>Enterococcaceae</taxon>
        <taxon>Enterococcus</taxon>
    </lineage>
</organism>
<accession>A0A6A8NMQ4</accession>
<proteinExistence type="predicted"/>
<dbReference type="Pfam" id="PF01926">
    <property type="entry name" value="MMR_HSR1"/>
    <property type="match status" value="1"/>
</dbReference>
<dbReference type="EMBL" id="WLYP01000054">
    <property type="protein sequence ID" value="MTD37001.1"/>
    <property type="molecule type" value="Genomic_DNA"/>
</dbReference>
<gene>
    <name evidence="2" type="ORF">GKZ95_14495</name>
</gene>